<sequence>MGGAVSCFLSDVPRCQIFTGLLLPPDVAELSWARFVQFSLLIRTRQQNSGVVLAGSCVNLGWGCELPLTAGLLPEPSSLMHYAGLRPSRACFVTNHGPCFAAPYKSCLSAEIGPVAPPMLKAGVVCGENSLMLCVG</sequence>
<protein>
    <submittedName>
        <fullName evidence="1">Uncharacterized protein</fullName>
    </submittedName>
</protein>
<evidence type="ECO:0000313" key="1">
    <source>
        <dbReference type="EMBL" id="GMH31771.1"/>
    </source>
</evidence>
<accession>A0AAD3Y924</accession>
<evidence type="ECO:0000313" key="2">
    <source>
        <dbReference type="Proteomes" id="UP001279734"/>
    </source>
</evidence>
<dbReference type="AlphaFoldDB" id="A0AAD3Y924"/>
<reference evidence="1" key="1">
    <citation type="submission" date="2023-05" db="EMBL/GenBank/DDBJ databases">
        <title>Nepenthes gracilis genome sequencing.</title>
        <authorList>
            <person name="Fukushima K."/>
        </authorList>
    </citation>
    <scope>NUCLEOTIDE SEQUENCE</scope>
    <source>
        <strain evidence="1">SING2019-196</strain>
    </source>
</reference>
<proteinExistence type="predicted"/>
<name>A0AAD3Y924_NEPGR</name>
<dbReference type="EMBL" id="BSYO01000041">
    <property type="protein sequence ID" value="GMH31771.1"/>
    <property type="molecule type" value="Genomic_DNA"/>
</dbReference>
<dbReference type="Proteomes" id="UP001279734">
    <property type="component" value="Unassembled WGS sequence"/>
</dbReference>
<keyword evidence="2" id="KW-1185">Reference proteome</keyword>
<comment type="caution">
    <text evidence="1">The sequence shown here is derived from an EMBL/GenBank/DDBJ whole genome shotgun (WGS) entry which is preliminary data.</text>
</comment>
<organism evidence="1 2">
    <name type="scientific">Nepenthes gracilis</name>
    <name type="common">Slender pitcher plant</name>
    <dbReference type="NCBI Taxonomy" id="150966"/>
    <lineage>
        <taxon>Eukaryota</taxon>
        <taxon>Viridiplantae</taxon>
        <taxon>Streptophyta</taxon>
        <taxon>Embryophyta</taxon>
        <taxon>Tracheophyta</taxon>
        <taxon>Spermatophyta</taxon>
        <taxon>Magnoliopsida</taxon>
        <taxon>eudicotyledons</taxon>
        <taxon>Gunneridae</taxon>
        <taxon>Pentapetalae</taxon>
        <taxon>Caryophyllales</taxon>
        <taxon>Nepenthaceae</taxon>
        <taxon>Nepenthes</taxon>
    </lineage>
</organism>
<gene>
    <name evidence="1" type="ORF">Nepgr_033615</name>
</gene>